<organism evidence="2 3">
    <name type="scientific">Megasphaera hexanoica</name>
    <dbReference type="NCBI Taxonomy" id="1675036"/>
    <lineage>
        <taxon>Bacteria</taxon>
        <taxon>Bacillati</taxon>
        <taxon>Bacillota</taxon>
        <taxon>Negativicutes</taxon>
        <taxon>Veillonellales</taxon>
        <taxon>Veillonellaceae</taxon>
        <taxon>Megasphaera</taxon>
    </lineage>
</organism>
<name>A0A848BWK3_9FIRM</name>
<proteinExistence type="predicted"/>
<dbReference type="AlphaFoldDB" id="A0A848BWK3"/>
<dbReference type="InterPro" id="IPR014925">
    <property type="entry name" value="CGGC_dom"/>
</dbReference>
<protein>
    <submittedName>
        <fullName evidence="2">CGGC domain-containing protein</fullName>
    </submittedName>
</protein>
<comment type="caution">
    <text evidence="2">The sequence shown here is derived from an EMBL/GenBank/DDBJ whole genome shotgun (WGS) entry which is preliminary data.</text>
</comment>
<accession>A0A848BWK3</accession>
<dbReference type="Pfam" id="PF08821">
    <property type="entry name" value="CGGC"/>
    <property type="match status" value="1"/>
</dbReference>
<gene>
    <name evidence="2" type="ORF">HF872_02165</name>
</gene>
<evidence type="ECO:0000313" key="2">
    <source>
        <dbReference type="EMBL" id="NME27437.1"/>
    </source>
</evidence>
<dbReference type="Proteomes" id="UP000591071">
    <property type="component" value="Unassembled WGS sequence"/>
</dbReference>
<dbReference type="RefSeq" id="WP_170087156.1">
    <property type="nucleotide sequence ID" value="NZ_JABAFG010000003.1"/>
</dbReference>
<feature type="domain" description="CGGC" evidence="1">
    <location>
        <begin position="4"/>
        <end position="116"/>
    </location>
</feature>
<dbReference type="EMBL" id="JABAFG010000003">
    <property type="protein sequence ID" value="NME27437.1"/>
    <property type="molecule type" value="Genomic_DNA"/>
</dbReference>
<dbReference type="SMART" id="SM01078">
    <property type="entry name" value="CGGC"/>
    <property type="match status" value="1"/>
</dbReference>
<evidence type="ECO:0000259" key="1">
    <source>
        <dbReference type="SMART" id="SM01078"/>
    </source>
</evidence>
<evidence type="ECO:0000313" key="3">
    <source>
        <dbReference type="Proteomes" id="UP000591071"/>
    </source>
</evidence>
<sequence>MSRLVVIIQCDIVSKRCAGYGCMKSFYDRTGPFAGYDDQTRYMTLTCGGCCGAGIAAKLEDLHHKLKRYGEEKGDVVVHLASCICSDNYHRPPCPFRNYIKSIVERKGFPVVLGSYLSKGAEKKRHEGVYQEWDKGMKA</sequence>
<reference evidence="2 3" key="1">
    <citation type="submission" date="2020-04" db="EMBL/GenBank/DDBJ databases">
        <authorList>
            <person name="Hitch T.C.A."/>
            <person name="Wylensek D."/>
            <person name="Clavel T."/>
        </authorList>
    </citation>
    <scope>NUCLEOTIDE SEQUENCE [LARGE SCALE GENOMIC DNA]</scope>
    <source>
        <strain evidence="2 3">Oil-RF-744-FAT-WT-6-1</strain>
    </source>
</reference>